<protein>
    <recommendedName>
        <fullName evidence="3">Phytanoyl-CoA dioxygenase</fullName>
    </recommendedName>
</protein>
<evidence type="ECO:0000313" key="1">
    <source>
        <dbReference type="EMBL" id="KAH3659061.1"/>
    </source>
</evidence>
<evidence type="ECO:0000313" key="2">
    <source>
        <dbReference type="Proteomes" id="UP000788993"/>
    </source>
</evidence>
<sequence length="358" mass="41305">MSATITEQPVKIQVSTKSVSTFKDTPGVDVKKTASVPNEVIEARSKTLFLNTHGDWRDDLVRDGYAVIKGAFSKEHAKKYQQEAFKWLKSFNNEKLDLENPETWTRENLPPVRADINVYSSYGVNHEKFLWDARMEPGVLEIFEKLWGTDQLLASFDGLNITLPNRKDQSRKSPWPHFDQSPFKGGLHCVQGILSFSEQGPNDGGLVVYRGTHKLFNEFFATQVRREDWDEFNYYEVSQEQLKWFMDRGCEEVKVNCEPGDVVIWDSRTCHWGMEPTEKSNVIRTVLYSCFTPAEFATDEALDRKKEIFEKWLGTTHWPHTDLVATSNHIPGQFDRTEPLTKPELSDKLLKLTGAKRY</sequence>
<reference evidence="1" key="2">
    <citation type="submission" date="2021-01" db="EMBL/GenBank/DDBJ databases">
        <authorList>
            <person name="Schikora-Tamarit M.A."/>
        </authorList>
    </citation>
    <scope>NUCLEOTIDE SEQUENCE</scope>
    <source>
        <strain evidence="1">NCAIM Y.01608</strain>
    </source>
</reference>
<gene>
    <name evidence="1" type="ORF">OGATHE_006787</name>
</gene>
<dbReference type="Pfam" id="PF05721">
    <property type="entry name" value="PhyH"/>
    <property type="match status" value="1"/>
</dbReference>
<comment type="caution">
    <text evidence="1">The sequence shown here is derived from an EMBL/GenBank/DDBJ whole genome shotgun (WGS) entry which is preliminary data.</text>
</comment>
<dbReference type="AlphaFoldDB" id="A0A9P8SZ12"/>
<proteinExistence type="predicted"/>
<dbReference type="Proteomes" id="UP000788993">
    <property type="component" value="Unassembled WGS sequence"/>
</dbReference>
<keyword evidence="2" id="KW-1185">Reference proteome</keyword>
<dbReference type="InterPro" id="IPR008775">
    <property type="entry name" value="Phytyl_CoA_dOase-like"/>
</dbReference>
<dbReference type="EMBL" id="JAEUBD010001571">
    <property type="protein sequence ID" value="KAH3659061.1"/>
    <property type="molecule type" value="Genomic_DNA"/>
</dbReference>
<accession>A0A9P8SZ12</accession>
<evidence type="ECO:0008006" key="3">
    <source>
        <dbReference type="Google" id="ProtNLM"/>
    </source>
</evidence>
<name>A0A9P8SZ12_9ASCO</name>
<dbReference type="Gene3D" id="2.60.120.620">
    <property type="entry name" value="q2cbj1_9rhob like domain"/>
    <property type="match status" value="1"/>
</dbReference>
<dbReference type="PANTHER" id="PTHR31630">
    <property type="entry name" value="PHYTANOYL-COA DIOXYGENASE-RELATED-RELATED"/>
    <property type="match status" value="1"/>
</dbReference>
<dbReference type="SUPFAM" id="SSF51197">
    <property type="entry name" value="Clavaminate synthase-like"/>
    <property type="match status" value="1"/>
</dbReference>
<organism evidence="1 2">
    <name type="scientific">Ogataea polymorpha</name>
    <dbReference type="NCBI Taxonomy" id="460523"/>
    <lineage>
        <taxon>Eukaryota</taxon>
        <taxon>Fungi</taxon>
        <taxon>Dikarya</taxon>
        <taxon>Ascomycota</taxon>
        <taxon>Saccharomycotina</taxon>
        <taxon>Pichiomycetes</taxon>
        <taxon>Pichiales</taxon>
        <taxon>Pichiaceae</taxon>
        <taxon>Ogataea</taxon>
    </lineage>
</organism>
<dbReference type="PANTHER" id="PTHR31630:SF6">
    <property type="entry name" value="PHYTANOYL-COA DIOXYGENASE-RELATED"/>
    <property type="match status" value="1"/>
</dbReference>
<reference evidence="1" key="1">
    <citation type="journal article" date="2021" name="Open Biol.">
        <title>Shared evolutionary footprints suggest mitochondrial oxidative damage underlies multiple complex I losses in fungi.</title>
        <authorList>
            <person name="Schikora-Tamarit M.A."/>
            <person name="Marcet-Houben M."/>
            <person name="Nosek J."/>
            <person name="Gabaldon T."/>
        </authorList>
    </citation>
    <scope>NUCLEOTIDE SEQUENCE</scope>
    <source>
        <strain evidence="1">NCAIM Y.01608</strain>
    </source>
</reference>